<comment type="caution">
    <text evidence="8">The sequence shown here is derived from an EMBL/GenBank/DDBJ whole genome shotgun (WGS) entry which is preliminary data.</text>
</comment>
<feature type="compositionally biased region" description="Basic and acidic residues" evidence="5">
    <location>
        <begin position="262"/>
        <end position="273"/>
    </location>
</feature>
<feature type="region of interest" description="Disordered" evidence="5">
    <location>
        <begin position="990"/>
        <end position="1029"/>
    </location>
</feature>
<feature type="compositionally biased region" description="Basic and acidic residues" evidence="5">
    <location>
        <begin position="311"/>
        <end position="327"/>
    </location>
</feature>
<evidence type="ECO:0000256" key="1">
    <source>
        <dbReference type="ARBA" id="ARBA00004123"/>
    </source>
</evidence>
<feature type="region of interest" description="Disordered" evidence="5">
    <location>
        <begin position="432"/>
        <end position="523"/>
    </location>
</feature>
<evidence type="ECO:0000256" key="3">
    <source>
        <dbReference type="ARBA" id="ARBA00023204"/>
    </source>
</evidence>
<feature type="domain" description="Chromatin assembly factor 1 subunit Cac1-like C-terminal" evidence="7">
    <location>
        <begin position="1226"/>
        <end position="1281"/>
    </location>
</feature>
<feature type="compositionally biased region" description="Polar residues" evidence="5">
    <location>
        <begin position="444"/>
        <end position="455"/>
    </location>
</feature>
<keyword evidence="2" id="KW-0227">DNA damage</keyword>
<name>A0AA38H2V1_9TREE</name>
<dbReference type="RefSeq" id="XP_052942393.1">
    <property type="nucleotide sequence ID" value="XM_053088030.1"/>
</dbReference>
<evidence type="ECO:0000313" key="8">
    <source>
        <dbReference type="EMBL" id="KAI9632616.1"/>
    </source>
</evidence>
<proteinExistence type="predicted"/>
<keyword evidence="3" id="KW-0234">DNA repair</keyword>
<feature type="compositionally biased region" description="Basic and acidic residues" evidence="5">
    <location>
        <begin position="714"/>
        <end position="737"/>
    </location>
</feature>
<gene>
    <name evidence="8" type="ORF">MKK02DRAFT_30383</name>
</gene>
<dbReference type="GeneID" id="77727235"/>
<dbReference type="InterPro" id="IPR048800">
    <property type="entry name" value="Cac1-like_C"/>
</dbReference>
<feature type="compositionally biased region" description="Polar residues" evidence="5">
    <location>
        <begin position="276"/>
        <end position="285"/>
    </location>
</feature>
<reference evidence="8" key="1">
    <citation type="journal article" date="2022" name="G3 (Bethesda)">
        <title>High quality genome of the basidiomycete yeast Dioszegia hungarica PDD-24b-2 isolated from cloud water.</title>
        <authorList>
            <person name="Jarrige D."/>
            <person name="Haridas S."/>
            <person name="Bleykasten-Grosshans C."/>
            <person name="Joly M."/>
            <person name="Nadalig T."/>
            <person name="Sancelme M."/>
            <person name="Vuilleumier S."/>
            <person name="Grigoriev I.V."/>
            <person name="Amato P."/>
            <person name="Bringel F."/>
        </authorList>
    </citation>
    <scope>NUCLEOTIDE SEQUENCE</scope>
    <source>
        <strain evidence="8">PDD-24b-2</strain>
    </source>
</reference>
<feature type="compositionally biased region" description="Basic and acidic residues" evidence="5">
    <location>
        <begin position="482"/>
        <end position="496"/>
    </location>
</feature>
<feature type="region of interest" description="Disordered" evidence="5">
    <location>
        <begin position="257"/>
        <end position="374"/>
    </location>
</feature>
<feature type="region of interest" description="Disordered" evidence="5">
    <location>
        <begin position="53"/>
        <end position="124"/>
    </location>
</feature>
<dbReference type="InterPro" id="IPR022043">
    <property type="entry name" value="CAF1A_DD"/>
</dbReference>
<evidence type="ECO:0000259" key="7">
    <source>
        <dbReference type="Pfam" id="PF21796"/>
    </source>
</evidence>
<protein>
    <recommendedName>
        <fullName evidence="10">Chromatin assembly factor 1 subunit A</fullName>
    </recommendedName>
</protein>
<feature type="domain" description="Chromatin assembly factor 1 subunit A dimerization" evidence="6">
    <location>
        <begin position="952"/>
        <end position="1022"/>
    </location>
</feature>
<evidence type="ECO:0000256" key="4">
    <source>
        <dbReference type="ARBA" id="ARBA00023242"/>
    </source>
</evidence>
<feature type="compositionally biased region" description="Low complexity" evidence="5">
    <location>
        <begin position="817"/>
        <end position="829"/>
    </location>
</feature>
<feature type="compositionally biased region" description="Acidic residues" evidence="5">
    <location>
        <begin position="993"/>
        <end position="1029"/>
    </location>
</feature>
<accession>A0AA38H2V1</accession>
<comment type="subcellular location">
    <subcellularLocation>
        <location evidence="1">Nucleus</location>
    </subcellularLocation>
</comment>
<feature type="compositionally biased region" description="Low complexity" evidence="5">
    <location>
        <begin position="738"/>
        <end position="750"/>
    </location>
</feature>
<dbReference type="Proteomes" id="UP001164286">
    <property type="component" value="Unassembled WGS sequence"/>
</dbReference>
<dbReference type="PANTHER" id="PTHR15272:SF0">
    <property type="entry name" value="CHROMATIN ASSEMBLY FACTOR 1 SUBUNIT A"/>
    <property type="match status" value="1"/>
</dbReference>
<dbReference type="GO" id="GO:0005634">
    <property type="term" value="C:nucleus"/>
    <property type="evidence" value="ECO:0007669"/>
    <property type="project" value="UniProtKB-SubCell"/>
</dbReference>
<dbReference type="Pfam" id="PF21796">
    <property type="entry name" value="Cac1_C"/>
    <property type="match status" value="1"/>
</dbReference>
<evidence type="ECO:0000313" key="9">
    <source>
        <dbReference type="Proteomes" id="UP001164286"/>
    </source>
</evidence>
<keyword evidence="4" id="KW-0539">Nucleus</keyword>
<dbReference type="GO" id="GO:0006334">
    <property type="term" value="P:nucleosome assembly"/>
    <property type="evidence" value="ECO:0007669"/>
    <property type="project" value="TreeGrafter"/>
</dbReference>
<organism evidence="8 9">
    <name type="scientific">Dioszegia hungarica</name>
    <dbReference type="NCBI Taxonomy" id="4972"/>
    <lineage>
        <taxon>Eukaryota</taxon>
        <taxon>Fungi</taxon>
        <taxon>Dikarya</taxon>
        <taxon>Basidiomycota</taxon>
        <taxon>Agaricomycotina</taxon>
        <taxon>Tremellomycetes</taxon>
        <taxon>Tremellales</taxon>
        <taxon>Bulleribasidiaceae</taxon>
        <taxon>Dioszegia</taxon>
    </lineage>
</organism>
<feature type="region of interest" description="Disordered" evidence="5">
    <location>
        <begin position="714"/>
        <end position="846"/>
    </location>
</feature>
<dbReference type="GO" id="GO:0006281">
    <property type="term" value="P:DNA repair"/>
    <property type="evidence" value="ECO:0007669"/>
    <property type="project" value="UniProtKB-KW"/>
</dbReference>
<feature type="region of interest" description="Disordered" evidence="5">
    <location>
        <begin position="1172"/>
        <end position="1219"/>
    </location>
</feature>
<dbReference type="GO" id="GO:0033186">
    <property type="term" value="C:CAF-1 complex"/>
    <property type="evidence" value="ECO:0007669"/>
    <property type="project" value="TreeGrafter"/>
</dbReference>
<evidence type="ECO:0000256" key="2">
    <source>
        <dbReference type="ARBA" id="ARBA00022763"/>
    </source>
</evidence>
<evidence type="ECO:0008006" key="10">
    <source>
        <dbReference type="Google" id="ProtNLM"/>
    </source>
</evidence>
<feature type="compositionally biased region" description="Basic and acidic residues" evidence="5">
    <location>
        <begin position="354"/>
        <end position="364"/>
    </location>
</feature>
<dbReference type="PANTHER" id="PTHR15272">
    <property type="entry name" value="CHROMATIN ASSEMBLY FACTOR 1 SUBUNIT A CAF-1 SUBUNIT A"/>
    <property type="match status" value="1"/>
</dbReference>
<evidence type="ECO:0000256" key="5">
    <source>
        <dbReference type="SAM" id="MobiDB-lite"/>
    </source>
</evidence>
<dbReference type="EMBL" id="JAKWFO010000014">
    <property type="protein sequence ID" value="KAI9632616.1"/>
    <property type="molecule type" value="Genomic_DNA"/>
</dbReference>
<sequence length="1294" mass="140725">MFELEENQPCYICHQPTRGTDMYCSGECRLQDQGEKAKQQKAHPVHLTAQLHPSLSPHFRPHTAIQPSPRMPPHVRPSSTSSESDESTSPLNSPNTIPAGAESPHKDPLDLGPPAFPNSHSHIGFPGSSVPVKIPAVVPRPAPAPTPAPVPSHGTYGTSIDTLRFGRKPALINSVTSPNALIARCACGKPANHPLRATSKERGESEFSLLSLGPSRTSHRVVSDTSGPSNSVDRRAVSGYASPTLEPLQLADGVGASALSRSRSDPMHPKLDYTRATPTESTFAESSAAPRRKSHAAQTDRPGVATLGSRETGEGRGRSRDRIRHAVEAQQGGLSGMLTQPPEREPAPSRSRHRRDEAERERERQRSHRLQRQSPALAPVDAAPIVPSWSRAVGADDGIAPSPLRGGWRSPSKIRPLDSLPLPFTSAKIDMATPRPRSHEPMTPTLSADNMQVDSPSGGIATPPLKRKLEVDGTGTRPSAGEGKENSCAPDKRQKVDLTNIPSSPLPCAIPDPRASSTPTAKSGLGAGSLVELQKRKLVLKQSPHTFEIPRRKKLEFEAFLLDVQDGKASLEHGIPEEHHAVIVLAGQEATSPSDGYLTNHIKKVLDMKDVPDVIPPGTWSALIILLFRLKQYGFTAADLPTPSSSGTPAKRLPAALQIRCWEARQPSKFFSEEQLVIVRARMAERARAREEVQAMIKGLGEVEWADLLRGEKGDKVKGEKKAKDSPAPSLDRKSREGTAASGRSGRSASPVKKSKLTAEEEEAARVKQEERDAKKAEKEEKRKEKEQKEAAKAAEAEKKQKLMAKQKQTMSSFFIKPKVTPKAAVAASKPEEAGPSKPPKVQLGDFDRTFKPVTFRATVEWAPVNRFTRKRRSVTPEETRQASEDWRLSEHISHLVRKSGVKSSKAARLPKGLKSAPLYGSVGEVWLEHQDAADPRKVLNRLKNQMKFPWKTLAFDGQVRPPYSGTFTKKSVVVGPRTPFAQDPMFDYTYDSGDDWQDDEGGEDVDDNANLEPEEQDEEDDVEEGEFDDWLDDSDDVVAGEGDGTPVPAAIPVDGDADAPILISSGGEQPRLPMKVVKKREVQPKRVVKVVPTWRGPLWENRIGEGNEGMEGYRLQLLNDTPDSIDPFTYTSAEPLPQYKCNFTSVSIGLWTGVKALLSVDEIHPVAQADHAKPALSASAGQGGPPPHATHMAPGSAASETTGAPTAQPKPRPTGPKVAFPASHLLQLLQLIEGNTRNMSDMISDLKTHFDSVASKVAIEFKVREVAVKQGKGKEKVWRVLPEAWTSVGVVPP</sequence>
<dbReference type="Pfam" id="PF12253">
    <property type="entry name" value="CAF1A_dimeriz"/>
    <property type="match status" value="1"/>
</dbReference>
<feature type="region of interest" description="Disordered" evidence="5">
    <location>
        <begin position="196"/>
        <end position="235"/>
    </location>
</feature>
<feature type="compositionally biased region" description="Basic and acidic residues" evidence="5">
    <location>
        <begin position="764"/>
        <end position="801"/>
    </location>
</feature>
<evidence type="ECO:0000259" key="6">
    <source>
        <dbReference type="Pfam" id="PF12253"/>
    </source>
</evidence>
<keyword evidence="9" id="KW-1185">Reference proteome</keyword>